<dbReference type="PANTHER" id="PTHR47053:SF1">
    <property type="entry name" value="MUREIN DD-ENDOPEPTIDASE MEPH-RELATED"/>
    <property type="match status" value="1"/>
</dbReference>
<dbReference type="SUPFAM" id="SSF54001">
    <property type="entry name" value="Cysteine proteinases"/>
    <property type="match status" value="1"/>
</dbReference>
<evidence type="ECO:0000256" key="1">
    <source>
        <dbReference type="ARBA" id="ARBA00007074"/>
    </source>
</evidence>
<dbReference type="InterPro" id="IPR000064">
    <property type="entry name" value="NLP_P60_dom"/>
</dbReference>
<accession>A0ABX7FIR9</accession>
<reference evidence="6 7" key="1">
    <citation type="submission" date="2021-01" db="EMBL/GenBank/DDBJ databases">
        <title>Identification of strong promoters based on the transcriptome of Brevibacillus choshinensis.</title>
        <authorList>
            <person name="Yao D."/>
            <person name="Zhang K."/>
            <person name="Wu J."/>
        </authorList>
    </citation>
    <scope>NUCLEOTIDE SEQUENCE [LARGE SCALE GENOMIC DNA]</scope>
    <source>
        <strain evidence="6 7">HPD31-SP3</strain>
    </source>
</reference>
<dbReference type="RefSeq" id="WP_203255086.1">
    <property type="nucleotide sequence ID" value="NZ_CP069127.1"/>
</dbReference>
<proteinExistence type="inferred from homology"/>
<dbReference type="EMBL" id="CP069127">
    <property type="protein sequence ID" value="QRG65577.1"/>
    <property type="molecule type" value="Genomic_DNA"/>
</dbReference>
<dbReference type="PANTHER" id="PTHR47053">
    <property type="entry name" value="MUREIN DD-ENDOPEPTIDASE MEPH-RELATED"/>
    <property type="match status" value="1"/>
</dbReference>
<comment type="similarity">
    <text evidence="1">Belongs to the peptidase C40 family.</text>
</comment>
<keyword evidence="7" id="KW-1185">Reference proteome</keyword>
<feature type="domain" description="NlpC/P60" evidence="5">
    <location>
        <begin position="197"/>
        <end position="325"/>
    </location>
</feature>
<dbReference type="InterPro" id="IPR051202">
    <property type="entry name" value="Peptidase_C40"/>
</dbReference>
<gene>
    <name evidence="6" type="ORF">JNE38_18410</name>
</gene>
<evidence type="ECO:0000256" key="3">
    <source>
        <dbReference type="ARBA" id="ARBA00022801"/>
    </source>
</evidence>
<dbReference type="Gene3D" id="3.90.1720.10">
    <property type="entry name" value="endopeptidase domain like (from Nostoc punctiforme)"/>
    <property type="match status" value="1"/>
</dbReference>
<protein>
    <submittedName>
        <fullName evidence="6">C40 family peptidase</fullName>
    </submittedName>
</protein>
<dbReference type="PROSITE" id="PS51935">
    <property type="entry name" value="NLPC_P60"/>
    <property type="match status" value="1"/>
</dbReference>
<dbReference type="InterPro" id="IPR038765">
    <property type="entry name" value="Papain-like_cys_pep_sf"/>
</dbReference>
<dbReference type="Pfam" id="PF00877">
    <property type="entry name" value="NLPC_P60"/>
    <property type="match status" value="1"/>
</dbReference>
<evidence type="ECO:0000313" key="6">
    <source>
        <dbReference type="EMBL" id="QRG65577.1"/>
    </source>
</evidence>
<keyword evidence="3" id="KW-0378">Hydrolase</keyword>
<name>A0ABX7FIR9_BRECH</name>
<sequence length="325" mass="37702">MAFTRRLNIKIILFQRDYFTRRRRVFSNINLVRRNNLNYLPVNAVLEILEYDIKNRTRNNFTVTDGSEFVTIPKKGPVARREGIHFPIDTIIHVNNRQFISLRSVNRLFDVDLIVNIRNKTVFIRQPGRFFVTLKGDDLRSIAALLNTSVKRLLSVNKNLREPISSGIRVTIPTTPFRTGMQKMNRSKPKKGKITFHVEAGPIINLGKTLKGTRYKFGAGPYRKTGVFDCSSYMQYIYGRNGEALPRTSRAQARIGIFRRQRDIEPGDLIFFRRNRYSDNRIGHVGMDIGNGRMLNTYKSPPGVTITRWRSPYWLGKYVTAREVL</sequence>
<evidence type="ECO:0000256" key="2">
    <source>
        <dbReference type="ARBA" id="ARBA00022670"/>
    </source>
</evidence>
<keyword evidence="2" id="KW-0645">Protease</keyword>
<evidence type="ECO:0000256" key="4">
    <source>
        <dbReference type="ARBA" id="ARBA00022807"/>
    </source>
</evidence>
<evidence type="ECO:0000259" key="5">
    <source>
        <dbReference type="PROSITE" id="PS51935"/>
    </source>
</evidence>
<evidence type="ECO:0000313" key="7">
    <source>
        <dbReference type="Proteomes" id="UP000596248"/>
    </source>
</evidence>
<keyword evidence="4" id="KW-0788">Thiol protease</keyword>
<organism evidence="6 7">
    <name type="scientific">Brevibacillus choshinensis</name>
    <dbReference type="NCBI Taxonomy" id="54911"/>
    <lineage>
        <taxon>Bacteria</taxon>
        <taxon>Bacillati</taxon>
        <taxon>Bacillota</taxon>
        <taxon>Bacilli</taxon>
        <taxon>Bacillales</taxon>
        <taxon>Paenibacillaceae</taxon>
        <taxon>Brevibacillus</taxon>
    </lineage>
</organism>
<dbReference type="Proteomes" id="UP000596248">
    <property type="component" value="Chromosome"/>
</dbReference>